<feature type="transmembrane region" description="Helical" evidence="12">
    <location>
        <begin position="364"/>
        <end position="382"/>
    </location>
</feature>
<feature type="transmembrane region" description="Helical" evidence="12">
    <location>
        <begin position="187"/>
        <end position="210"/>
    </location>
</feature>
<dbReference type="InterPro" id="IPR036291">
    <property type="entry name" value="NAD(P)-bd_dom_sf"/>
</dbReference>
<dbReference type="GO" id="GO:0006813">
    <property type="term" value="P:potassium ion transport"/>
    <property type="evidence" value="ECO:0007669"/>
    <property type="project" value="UniProtKB-KW"/>
</dbReference>
<dbReference type="PANTHER" id="PTHR46157">
    <property type="entry name" value="K(+) EFFLUX ANTIPORTER 3, CHLOROPLASTIC"/>
    <property type="match status" value="1"/>
</dbReference>
<dbReference type="Proteomes" id="UP000294881">
    <property type="component" value="Unassembled WGS sequence"/>
</dbReference>
<evidence type="ECO:0000259" key="13">
    <source>
        <dbReference type="PROSITE" id="PS51201"/>
    </source>
</evidence>
<feature type="transmembrane region" description="Helical" evidence="12">
    <location>
        <begin position="301"/>
        <end position="321"/>
    </location>
</feature>
<dbReference type="RefSeq" id="WP_132002137.1">
    <property type="nucleotide sequence ID" value="NZ_JBHUNN010000002.1"/>
</dbReference>
<evidence type="ECO:0000313" key="14">
    <source>
        <dbReference type="EMBL" id="TCO16137.1"/>
    </source>
</evidence>
<keyword evidence="10 12" id="KW-0472">Membrane</keyword>
<comment type="similarity">
    <text evidence="2">Belongs to the monovalent cation:proton antiporter 2 (CPA2) transporter (TC 2.A.37) family.</text>
</comment>
<keyword evidence="9" id="KW-0406">Ion transport</keyword>
<dbReference type="AlphaFoldDB" id="A0A4R2GYI4"/>
<keyword evidence="15" id="KW-1185">Reference proteome</keyword>
<sequence length="636" mass="66623">MTDPASHTSFIEPILVFCGAAAVAVPLFRRIGLGSIIGYLVAGVVIGPWGLQLVSEPEAIRGVAEFGVVLLLFIIGLELKVSSLWSMRRDIFGLGAAQLLLCGAALAAGAWFVGYGPKEATVAGMALGLSATAIALGILGERGETRAPYGQRTFAVLLFQDLSIVPILAIVPLMANVTSPETHAMSAQLMSIGMALGGILLIVLVGRYLLNPIFRILAASGAREVMTAAALLVALGAAVLMEHVGLSMAMGAFLAGVLLAESNFRHQLEADIEPFRGLLLGLFFMSVGMSINLGLVGENALPLALAAIAMVAVKIGLVSGLARASGSPWRDSLRIGALLATAGEFAFVLFPTAQGLGLLTPDHAQMLISLAALSMLLAPIAAKAIDAALLRRPVADGDVDASDLDNGETASGGVIVIGFGRFGQVVNQVLLAGNADVTVIDHNVERIRQASSFGFKVFYGDGARTDVLHAAGAGRAAVLCICVDHAETATLIAELAHAEFPHARTIVRAIDREHAIALMKLPVDYQIRDTFKSALSLGRATLETLGMDFEQAETVEEDVRKRDVARLVLQSEQGFMSGLELLHGSSIRPEPLSRPRKRSRALNAETRGLLDASDADDDWGAGDDPSLLGSRGSLGI</sequence>
<evidence type="ECO:0000313" key="15">
    <source>
        <dbReference type="Proteomes" id="UP000294881"/>
    </source>
</evidence>
<feature type="transmembrane region" description="Helical" evidence="12">
    <location>
        <begin position="276"/>
        <end position="295"/>
    </location>
</feature>
<keyword evidence="8 12" id="KW-1133">Transmembrane helix</keyword>
<dbReference type="Pfam" id="PF00999">
    <property type="entry name" value="Na_H_Exchanger"/>
    <property type="match status" value="1"/>
</dbReference>
<dbReference type="Gene3D" id="3.40.50.720">
    <property type="entry name" value="NAD(P)-binding Rossmann-like Domain"/>
    <property type="match status" value="1"/>
</dbReference>
<dbReference type="InterPro" id="IPR006153">
    <property type="entry name" value="Cation/H_exchanger_TM"/>
</dbReference>
<dbReference type="PROSITE" id="PS51201">
    <property type="entry name" value="RCK_N"/>
    <property type="match status" value="1"/>
</dbReference>
<organism evidence="14 15">
    <name type="scientific">Camelimonas lactis</name>
    <dbReference type="NCBI Taxonomy" id="659006"/>
    <lineage>
        <taxon>Bacteria</taxon>
        <taxon>Pseudomonadati</taxon>
        <taxon>Pseudomonadota</taxon>
        <taxon>Alphaproteobacteria</taxon>
        <taxon>Hyphomicrobiales</taxon>
        <taxon>Chelatococcaceae</taxon>
        <taxon>Camelimonas</taxon>
    </lineage>
</organism>
<dbReference type="SUPFAM" id="SSF51735">
    <property type="entry name" value="NAD(P)-binding Rossmann-fold domains"/>
    <property type="match status" value="1"/>
</dbReference>
<name>A0A4R2GYI4_9HYPH</name>
<reference evidence="14 15" key="1">
    <citation type="submission" date="2019-03" db="EMBL/GenBank/DDBJ databases">
        <title>Genomic Encyclopedia of Type Strains, Phase IV (KMG-IV): sequencing the most valuable type-strain genomes for metagenomic binning, comparative biology and taxonomic classification.</title>
        <authorList>
            <person name="Goeker M."/>
        </authorList>
    </citation>
    <scope>NUCLEOTIDE SEQUENCE [LARGE SCALE GENOMIC DNA]</scope>
    <source>
        <strain evidence="14 15">DSM 22958</strain>
    </source>
</reference>
<dbReference type="InterPro" id="IPR004771">
    <property type="entry name" value="K/H_exchanger"/>
</dbReference>
<dbReference type="GO" id="GO:0005886">
    <property type="term" value="C:plasma membrane"/>
    <property type="evidence" value="ECO:0007669"/>
    <property type="project" value="TreeGrafter"/>
</dbReference>
<comment type="caution">
    <text evidence="14">The sequence shown here is derived from an EMBL/GenBank/DDBJ whole genome shotgun (WGS) entry which is preliminary data.</text>
</comment>
<dbReference type="GO" id="GO:0012505">
    <property type="term" value="C:endomembrane system"/>
    <property type="evidence" value="ECO:0007669"/>
    <property type="project" value="UniProtKB-SubCell"/>
</dbReference>
<dbReference type="FunFam" id="3.40.50.720:FF:000036">
    <property type="entry name" value="Glutathione-regulated potassium-efflux system protein KefB"/>
    <property type="match status" value="1"/>
</dbReference>
<accession>A0A4R2GYI4</accession>
<evidence type="ECO:0000256" key="12">
    <source>
        <dbReference type="SAM" id="Phobius"/>
    </source>
</evidence>
<dbReference type="OrthoDB" id="9781411at2"/>
<keyword evidence="3" id="KW-0813">Transport</keyword>
<feature type="transmembrane region" description="Helical" evidence="12">
    <location>
        <begin position="60"/>
        <end position="79"/>
    </location>
</feature>
<dbReference type="GO" id="GO:0015297">
    <property type="term" value="F:antiporter activity"/>
    <property type="evidence" value="ECO:0007669"/>
    <property type="project" value="UniProtKB-KW"/>
</dbReference>
<feature type="transmembrane region" description="Helical" evidence="12">
    <location>
        <begin position="333"/>
        <end position="352"/>
    </location>
</feature>
<dbReference type="InterPro" id="IPR038770">
    <property type="entry name" value="Na+/solute_symporter_sf"/>
</dbReference>
<dbReference type="GO" id="GO:1902600">
    <property type="term" value="P:proton transmembrane transport"/>
    <property type="evidence" value="ECO:0007669"/>
    <property type="project" value="InterPro"/>
</dbReference>
<evidence type="ECO:0000256" key="1">
    <source>
        <dbReference type="ARBA" id="ARBA00004127"/>
    </source>
</evidence>
<feature type="transmembrane region" description="Helical" evidence="12">
    <location>
        <begin position="120"/>
        <end position="140"/>
    </location>
</feature>
<feature type="transmembrane region" description="Helical" evidence="12">
    <location>
        <begin position="35"/>
        <end position="54"/>
    </location>
</feature>
<dbReference type="GO" id="GO:0008324">
    <property type="term" value="F:monoatomic cation transmembrane transporter activity"/>
    <property type="evidence" value="ECO:0007669"/>
    <property type="project" value="InterPro"/>
</dbReference>
<evidence type="ECO:0000256" key="8">
    <source>
        <dbReference type="ARBA" id="ARBA00022989"/>
    </source>
</evidence>
<dbReference type="Pfam" id="PF02254">
    <property type="entry name" value="TrkA_N"/>
    <property type="match status" value="1"/>
</dbReference>
<feature type="transmembrane region" description="Helical" evidence="12">
    <location>
        <begin position="6"/>
        <end position="28"/>
    </location>
</feature>
<evidence type="ECO:0000256" key="9">
    <source>
        <dbReference type="ARBA" id="ARBA00023065"/>
    </source>
</evidence>
<evidence type="ECO:0000256" key="11">
    <source>
        <dbReference type="SAM" id="MobiDB-lite"/>
    </source>
</evidence>
<dbReference type="NCBIfam" id="TIGR00932">
    <property type="entry name" value="2a37"/>
    <property type="match status" value="1"/>
</dbReference>
<evidence type="ECO:0000256" key="2">
    <source>
        <dbReference type="ARBA" id="ARBA00005551"/>
    </source>
</evidence>
<feature type="transmembrane region" description="Helical" evidence="12">
    <location>
        <begin position="91"/>
        <end position="114"/>
    </location>
</feature>
<feature type="transmembrane region" description="Helical" evidence="12">
    <location>
        <begin position="152"/>
        <end position="175"/>
    </location>
</feature>
<evidence type="ECO:0000256" key="4">
    <source>
        <dbReference type="ARBA" id="ARBA00022449"/>
    </source>
</evidence>
<gene>
    <name evidence="14" type="ORF">EV666_101388</name>
</gene>
<feature type="region of interest" description="Disordered" evidence="11">
    <location>
        <begin position="586"/>
        <end position="636"/>
    </location>
</feature>
<proteinExistence type="inferred from homology"/>
<feature type="domain" description="RCK N-terminal" evidence="13">
    <location>
        <begin position="411"/>
        <end position="527"/>
    </location>
</feature>
<dbReference type="EMBL" id="SLWL01000001">
    <property type="protein sequence ID" value="TCO16137.1"/>
    <property type="molecule type" value="Genomic_DNA"/>
</dbReference>
<evidence type="ECO:0000256" key="5">
    <source>
        <dbReference type="ARBA" id="ARBA00022538"/>
    </source>
</evidence>
<dbReference type="InterPro" id="IPR003148">
    <property type="entry name" value="RCK_N"/>
</dbReference>
<keyword evidence="5" id="KW-0633">Potassium transport</keyword>
<protein>
    <submittedName>
        <fullName evidence="14">CPA2 family monovalent cation:H+ antiporter-2/glutathione-regulated potassium-efflux system protein KefB</fullName>
    </submittedName>
</protein>
<dbReference type="Gene3D" id="1.20.1530.20">
    <property type="match status" value="1"/>
</dbReference>
<evidence type="ECO:0000256" key="7">
    <source>
        <dbReference type="ARBA" id="ARBA00022958"/>
    </source>
</evidence>
<comment type="subcellular location">
    <subcellularLocation>
        <location evidence="1">Endomembrane system</location>
        <topology evidence="1">Multi-pass membrane protein</topology>
    </subcellularLocation>
</comment>
<dbReference type="PANTHER" id="PTHR46157:SF8">
    <property type="entry name" value="GLUTATHIONE-REGULATED POTASSIUM-EFFLUX SYSTEM PROTEIN"/>
    <property type="match status" value="1"/>
</dbReference>
<evidence type="ECO:0000256" key="6">
    <source>
        <dbReference type="ARBA" id="ARBA00022692"/>
    </source>
</evidence>
<keyword evidence="7" id="KW-0630">Potassium</keyword>
<evidence type="ECO:0000256" key="3">
    <source>
        <dbReference type="ARBA" id="ARBA00022448"/>
    </source>
</evidence>
<keyword evidence="6 12" id="KW-0812">Transmembrane</keyword>
<evidence type="ECO:0000256" key="10">
    <source>
        <dbReference type="ARBA" id="ARBA00023136"/>
    </source>
</evidence>
<keyword evidence="4" id="KW-0050">Antiport</keyword>